<evidence type="ECO:0000259" key="1">
    <source>
        <dbReference type="Pfam" id="PF00582"/>
    </source>
</evidence>
<dbReference type="SUPFAM" id="SSF52402">
    <property type="entry name" value="Adenine nucleotide alpha hydrolases-like"/>
    <property type="match status" value="1"/>
</dbReference>
<name>A0ABD7UYA8_9ACTN</name>
<dbReference type="AlphaFoldDB" id="A0ABD7UYA8"/>
<dbReference type="Gene3D" id="3.40.50.620">
    <property type="entry name" value="HUPs"/>
    <property type="match status" value="1"/>
</dbReference>
<comment type="caution">
    <text evidence="2">The sequence shown here is derived from an EMBL/GenBank/DDBJ whole genome shotgun (WGS) entry which is preliminary data.</text>
</comment>
<dbReference type="InterPro" id="IPR014729">
    <property type="entry name" value="Rossmann-like_a/b/a_fold"/>
</dbReference>
<evidence type="ECO:0000313" key="2">
    <source>
        <dbReference type="EMBL" id="VFA81381.1"/>
    </source>
</evidence>
<dbReference type="GeneID" id="60748489"/>
<dbReference type="InterPro" id="IPR006016">
    <property type="entry name" value="UspA"/>
</dbReference>
<organism evidence="2 3">
    <name type="scientific">Gordonia paraffinivorans</name>
    <dbReference type="NCBI Taxonomy" id="175628"/>
    <lineage>
        <taxon>Bacteria</taxon>
        <taxon>Bacillati</taxon>
        <taxon>Actinomycetota</taxon>
        <taxon>Actinomycetes</taxon>
        <taxon>Mycobacteriales</taxon>
        <taxon>Gordoniaceae</taxon>
        <taxon>Gordonia</taxon>
    </lineage>
</organism>
<dbReference type="Pfam" id="PF00582">
    <property type="entry name" value="Usp"/>
    <property type="match status" value="1"/>
</dbReference>
<reference evidence="2 3" key="1">
    <citation type="submission" date="2019-02" db="EMBL/GenBank/DDBJ databases">
        <authorList>
            <consortium name="Pathogen Informatics"/>
        </authorList>
    </citation>
    <scope>NUCLEOTIDE SEQUENCE [LARGE SCALE GENOMIC DNA]</scope>
    <source>
        <strain evidence="2 3">3012STDY6756503</strain>
    </source>
</reference>
<sequence>MRGILGPRGARWVASTAPTHMDGISGGRPVVVGISGSESSRRALKAVVRAGGPDLVLVCAYARRREEAAGGFADVLKDEAYLVTGRAVVDEHLRTARELALWLGARTVLTRSGVGNPSTVLCDAARDVNAGAVVVGTSSGRPGWAARSLARRLDEDVELLVTDGVVAHRRRAAVARTDVRGVRWVEPFVLPEKGFAGSS</sequence>
<dbReference type="Proteomes" id="UP000360750">
    <property type="component" value="Unassembled WGS sequence"/>
</dbReference>
<feature type="domain" description="UspA" evidence="1">
    <location>
        <begin position="28"/>
        <end position="141"/>
    </location>
</feature>
<proteinExistence type="predicted"/>
<gene>
    <name evidence="2" type="ORF">NCTC8139_00439</name>
</gene>
<protein>
    <submittedName>
        <fullName evidence="2">Universal stress protein Rv1636/MT1672</fullName>
    </submittedName>
</protein>
<dbReference type="RefSeq" id="WP_131733311.1">
    <property type="nucleotide sequence ID" value="NZ_CAACYD010000003.1"/>
</dbReference>
<dbReference type="EMBL" id="CAACYD010000003">
    <property type="protein sequence ID" value="VFA81381.1"/>
    <property type="molecule type" value="Genomic_DNA"/>
</dbReference>
<accession>A0ABD7UYA8</accession>
<evidence type="ECO:0000313" key="3">
    <source>
        <dbReference type="Proteomes" id="UP000360750"/>
    </source>
</evidence>
<dbReference type="CDD" id="cd00293">
    <property type="entry name" value="USP-like"/>
    <property type="match status" value="1"/>
</dbReference>